<organism evidence="6 7">
    <name type="scientific">Anaeromicropila populeti</name>
    <dbReference type="NCBI Taxonomy" id="37658"/>
    <lineage>
        <taxon>Bacteria</taxon>
        <taxon>Bacillati</taxon>
        <taxon>Bacillota</taxon>
        <taxon>Clostridia</taxon>
        <taxon>Lachnospirales</taxon>
        <taxon>Lachnospiraceae</taxon>
        <taxon>Anaeromicropila</taxon>
    </lineage>
</organism>
<evidence type="ECO:0000259" key="5">
    <source>
        <dbReference type="PROSITE" id="PS50109"/>
    </source>
</evidence>
<proteinExistence type="predicted"/>
<evidence type="ECO:0000256" key="2">
    <source>
        <dbReference type="ARBA" id="ARBA00023012"/>
    </source>
</evidence>
<feature type="transmembrane region" description="Helical" evidence="4">
    <location>
        <begin position="6"/>
        <end position="26"/>
    </location>
</feature>
<feature type="transmembrane region" description="Helical" evidence="4">
    <location>
        <begin position="268"/>
        <end position="287"/>
    </location>
</feature>
<feature type="transmembrane region" description="Helical" evidence="4">
    <location>
        <begin position="349"/>
        <end position="369"/>
    </location>
</feature>
<dbReference type="Gene3D" id="2.60.120.260">
    <property type="entry name" value="Galactose-binding domain-like"/>
    <property type="match status" value="1"/>
</dbReference>
<protein>
    <submittedName>
        <fullName evidence="6">Histidine kinase-, DNA gyrase B-, and HSP90-like ATPase</fullName>
    </submittedName>
</protein>
<feature type="transmembrane region" description="Helical" evidence="4">
    <location>
        <begin position="323"/>
        <end position="343"/>
    </location>
</feature>
<name>A0A1I6JVR2_9FIRM</name>
<keyword evidence="4" id="KW-1133">Transmembrane helix</keyword>
<feature type="transmembrane region" description="Helical" evidence="4">
    <location>
        <begin position="381"/>
        <end position="399"/>
    </location>
</feature>
<dbReference type="InterPro" id="IPR011623">
    <property type="entry name" value="7TMR_DISM_rcpt_extracell_dom1"/>
</dbReference>
<dbReference type="PANTHER" id="PTHR34220:SF7">
    <property type="entry name" value="SENSOR HISTIDINE KINASE YPDA"/>
    <property type="match status" value="1"/>
</dbReference>
<dbReference type="Pfam" id="PF06580">
    <property type="entry name" value="His_kinase"/>
    <property type="match status" value="1"/>
</dbReference>
<evidence type="ECO:0000313" key="7">
    <source>
        <dbReference type="Proteomes" id="UP000199659"/>
    </source>
</evidence>
<keyword evidence="2" id="KW-0902">Two-component regulatory system</keyword>
<dbReference type="EMBL" id="FOYZ01000007">
    <property type="protein sequence ID" value="SFR83084.1"/>
    <property type="molecule type" value="Genomic_DNA"/>
</dbReference>
<dbReference type="InterPro" id="IPR005467">
    <property type="entry name" value="His_kinase_dom"/>
</dbReference>
<dbReference type="Pfam" id="PF07695">
    <property type="entry name" value="7TMR-DISM_7TM"/>
    <property type="match status" value="1"/>
</dbReference>
<evidence type="ECO:0000313" key="6">
    <source>
        <dbReference type="EMBL" id="SFR83084.1"/>
    </source>
</evidence>
<dbReference type="InterPro" id="IPR008979">
    <property type="entry name" value="Galactose-bd-like_sf"/>
</dbReference>
<accession>A0A1I6JVR2</accession>
<dbReference type="AlphaFoldDB" id="A0A1I6JVR2"/>
<dbReference type="Pfam" id="PF02518">
    <property type="entry name" value="HATPase_c"/>
    <property type="match status" value="1"/>
</dbReference>
<keyword evidence="1 6" id="KW-0418">Kinase</keyword>
<reference evidence="6 7" key="1">
    <citation type="submission" date="2016-10" db="EMBL/GenBank/DDBJ databases">
        <authorList>
            <person name="de Groot N.N."/>
        </authorList>
    </citation>
    <scope>NUCLEOTIDE SEQUENCE [LARGE SCALE GENOMIC DNA]</scope>
    <source>
        <strain evidence="6 7">743A</strain>
    </source>
</reference>
<dbReference type="STRING" id="37658.SAMN05661086_01992"/>
<evidence type="ECO:0000256" key="3">
    <source>
        <dbReference type="SAM" id="Coils"/>
    </source>
</evidence>
<dbReference type="Proteomes" id="UP000199659">
    <property type="component" value="Unassembled WGS sequence"/>
</dbReference>
<dbReference type="RefSeq" id="WP_092560534.1">
    <property type="nucleotide sequence ID" value="NZ_FOYZ01000007.1"/>
</dbReference>
<dbReference type="InterPro" id="IPR003594">
    <property type="entry name" value="HATPase_dom"/>
</dbReference>
<keyword evidence="1 6" id="KW-0808">Transferase</keyword>
<dbReference type="InterPro" id="IPR050640">
    <property type="entry name" value="Bact_2-comp_sensor_kinase"/>
</dbReference>
<keyword evidence="4" id="KW-0812">Transmembrane</keyword>
<dbReference type="GO" id="GO:0000155">
    <property type="term" value="F:phosphorelay sensor kinase activity"/>
    <property type="evidence" value="ECO:0007669"/>
    <property type="project" value="InterPro"/>
</dbReference>
<gene>
    <name evidence="6" type="ORF">SAMN05661086_01992</name>
</gene>
<dbReference type="PROSITE" id="PS50109">
    <property type="entry name" value="HIS_KIN"/>
    <property type="match status" value="1"/>
</dbReference>
<feature type="transmembrane region" description="Helical" evidence="4">
    <location>
        <begin position="230"/>
        <end position="256"/>
    </location>
</feature>
<keyword evidence="7" id="KW-1185">Reference proteome</keyword>
<evidence type="ECO:0000256" key="1">
    <source>
        <dbReference type="ARBA" id="ARBA00022777"/>
    </source>
</evidence>
<dbReference type="OrthoDB" id="9809348at2"/>
<feature type="transmembrane region" description="Helical" evidence="4">
    <location>
        <begin position="293"/>
        <end position="311"/>
    </location>
</feature>
<dbReference type="GO" id="GO:0016020">
    <property type="term" value="C:membrane"/>
    <property type="evidence" value="ECO:0007669"/>
    <property type="project" value="InterPro"/>
</dbReference>
<sequence>MKKDTYAKLVLVVVFGLLLCAVFFLFGKYRKVIMATDGYVDLTKENFTEDIISLNGEWEFYSDEYRLSDFQPSAYITVPYHWNSRQNRKLNMNEDGFGTYRLKVLLPKEGNYLMHVPFIPSAYKLFINGEEIEENGRLSGEGIKESAIWKPQNVVFYTSVKEIEVVFWVSNYYCSQGGIINPILIGSYKTISYDTTMNIIRSAFIMGMFAGLGLYLLLLFKPKTSNSKYLLLGVFCIIAIVLESIIGSYVIEFFWTNIAYDVLVKVEYISFAGCMLTLVNFFIYSYPHEIKKPFYKIVQVMNWVYLLFIIFGNENIFSITALAYTYLLIINVIFIFVLIIKALLHKIKYAGLSMVSVVVIFITIALDVLKINKLPYAFSRSGNYILGLLFFLICQMYVLSRENIDALEQAKKAKEMEIAFLQAQIAPHFFFNTMNNIYCMMETSVEQAKSLILDFCAFLRVKHRFDYRKNTYYSLHEEIDLIQSYVKIENSRFQGCIDLRVDVDEEGMKIMIPQLLLQPIVENAIKHGFAGKQLIISIKGRMEGKMFIISVQDNGRGMEEKSSVAILNNQSSSSGIGLKNINYRLEKCYKTKMQIESKLEEGTKIWFKIPVNTAYIQNGM</sequence>
<dbReference type="SUPFAM" id="SSF49785">
    <property type="entry name" value="Galactose-binding domain-like"/>
    <property type="match status" value="1"/>
</dbReference>
<dbReference type="InterPro" id="IPR036890">
    <property type="entry name" value="HATPase_C_sf"/>
</dbReference>
<keyword evidence="3" id="KW-0175">Coiled coil</keyword>
<dbReference type="SUPFAM" id="SSF55874">
    <property type="entry name" value="ATPase domain of HSP90 chaperone/DNA topoisomerase II/histidine kinase"/>
    <property type="match status" value="1"/>
</dbReference>
<dbReference type="Gene3D" id="3.30.565.10">
    <property type="entry name" value="Histidine kinase-like ATPase, C-terminal domain"/>
    <property type="match status" value="1"/>
</dbReference>
<feature type="transmembrane region" description="Helical" evidence="4">
    <location>
        <begin position="199"/>
        <end position="218"/>
    </location>
</feature>
<evidence type="ECO:0000256" key="4">
    <source>
        <dbReference type="SAM" id="Phobius"/>
    </source>
</evidence>
<feature type="coiled-coil region" evidence="3">
    <location>
        <begin position="397"/>
        <end position="424"/>
    </location>
</feature>
<feature type="domain" description="Histidine kinase" evidence="5">
    <location>
        <begin position="516"/>
        <end position="613"/>
    </location>
</feature>
<dbReference type="InterPro" id="IPR010559">
    <property type="entry name" value="Sig_transdc_His_kin_internal"/>
</dbReference>
<dbReference type="PANTHER" id="PTHR34220">
    <property type="entry name" value="SENSOR HISTIDINE KINASE YPDA"/>
    <property type="match status" value="1"/>
</dbReference>
<keyword evidence="4" id="KW-0472">Membrane</keyword>